<evidence type="ECO:0000256" key="5">
    <source>
        <dbReference type="SAM" id="Phobius"/>
    </source>
</evidence>
<comment type="subcellular location">
    <subcellularLocation>
        <location evidence="1">Membrane</location>
        <topology evidence="1">Multi-pass membrane protein</topology>
    </subcellularLocation>
</comment>
<dbReference type="GO" id="GO:0015179">
    <property type="term" value="F:L-amino acid transmembrane transporter activity"/>
    <property type="evidence" value="ECO:0007669"/>
    <property type="project" value="TreeGrafter"/>
</dbReference>
<evidence type="ECO:0000256" key="4">
    <source>
        <dbReference type="ARBA" id="ARBA00023136"/>
    </source>
</evidence>
<dbReference type="EMBL" id="VJMH01002247">
    <property type="protein sequence ID" value="KAF0709495.1"/>
    <property type="molecule type" value="Genomic_DNA"/>
</dbReference>
<feature type="transmembrane region" description="Helical" evidence="5">
    <location>
        <begin position="12"/>
        <end position="34"/>
    </location>
</feature>
<feature type="transmembrane region" description="Helical" evidence="5">
    <location>
        <begin position="87"/>
        <end position="112"/>
    </location>
</feature>
<feature type="transmembrane region" description="Helical" evidence="5">
    <location>
        <begin position="146"/>
        <end position="168"/>
    </location>
</feature>
<feature type="transmembrane region" description="Helical" evidence="5">
    <location>
        <begin position="118"/>
        <end position="139"/>
    </location>
</feature>
<keyword evidence="4 5" id="KW-0472">Membrane</keyword>
<name>A0A6A4ZA87_9STRA</name>
<keyword evidence="3 5" id="KW-1133">Transmembrane helix</keyword>
<evidence type="ECO:0000256" key="2">
    <source>
        <dbReference type="ARBA" id="ARBA00022692"/>
    </source>
</evidence>
<dbReference type="PANTHER" id="PTHR22950:SF349">
    <property type="entry name" value="AMINO ACID TRANSPORTER TRANSMEMBRANE DOMAIN-CONTAINING PROTEIN"/>
    <property type="match status" value="1"/>
</dbReference>
<keyword evidence="2 5" id="KW-0812">Transmembrane</keyword>
<proteinExistence type="predicted"/>
<feature type="transmembrane region" description="Helical" evidence="5">
    <location>
        <begin position="40"/>
        <end position="66"/>
    </location>
</feature>
<comment type="caution">
    <text evidence="7">The sequence shown here is derived from an EMBL/GenBank/DDBJ whole genome shotgun (WGS) entry which is preliminary data.</text>
</comment>
<feature type="non-terminal residue" evidence="7">
    <location>
        <position position="194"/>
    </location>
</feature>
<organism evidence="7">
    <name type="scientific">Aphanomyces stellatus</name>
    <dbReference type="NCBI Taxonomy" id="120398"/>
    <lineage>
        <taxon>Eukaryota</taxon>
        <taxon>Sar</taxon>
        <taxon>Stramenopiles</taxon>
        <taxon>Oomycota</taxon>
        <taxon>Saprolegniomycetes</taxon>
        <taxon>Saprolegniales</taxon>
        <taxon>Verrucalvaceae</taxon>
        <taxon>Aphanomyces</taxon>
    </lineage>
</organism>
<sequence>MGKPFLTVEDIKMCFSLFCCVYGVGTLGMPGNYARAGYGWATAALVFMAIVNTYATVCISKILLVAPKSVRTFGDLGEFCLGGFGRWVVVITHMLTCILVPIAFLVLGGMMLTTLFPGTYGVGTWIVVMGMMLLPICLIPTLKEGAFAAAAGCLGTLAADAIALYLLVDNMTPVPAGLSLPSPAISFKQVATVF</sequence>
<feature type="domain" description="Amino acid transporter transmembrane" evidence="6">
    <location>
        <begin position="14"/>
        <end position="168"/>
    </location>
</feature>
<dbReference type="AlphaFoldDB" id="A0A6A4ZA87"/>
<evidence type="ECO:0000256" key="3">
    <source>
        <dbReference type="ARBA" id="ARBA00022989"/>
    </source>
</evidence>
<evidence type="ECO:0000256" key="1">
    <source>
        <dbReference type="ARBA" id="ARBA00004141"/>
    </source>
</evidence>
<dbReference type="OrthoDB" id="77030at2759"/>
<dbReference type="Pfam" id="PF01490">
    <property type="entry name" value="Aa_trans"/>
    <property type="match status" value="1"/>
</dbReference>
<dbReference type="InterPro" id="IPR013057">
    <property type="entry name" value="AA_transpt_TM"/>
</dbReference>
<protein>
    <recommendedName>
        <fullName evidence="6">Amino acid transporter transmembrane domain-containing protein</fullName>
    </recommendedName>
</protein>
<reference evidence="7" key="1">
    <citation type="submission" date="2019-06" db="EMBL/GenBank/DDBJ databases">
        <title>Genomics analysis of Aphanomyces spp. identifies a new class of oomycete effector associated with host adaptation.</title>
        <authorList>
            <person name="Gaulin E."/>
        </authorList>
    </citation>
    <scope>NUCLEOTIDE SEQUENCE</scope>
    <source>
        <strain evidence="7">CBS 578.67</strain>
    </source>
</reference>
<gene>
    <name evidence="7" type="ORF">As57867_005884</name>
</gene>
<dbReference type="GO" id="GO:0005774">
    <property type="term" value="C:vacuolar membrane"/>
    <property type="evidence" value="ECO:0007669"/>
    <property type="project" value="TreeGrafter"/>
</dbReference>
<dbReference type="PANTHER" id="PTHR22950">
    <property type="entry name" value="AMINO ACID TRANSPORTER"/>
    <property type="match status" value="1"/>
</dbReference>
<evidence type="ECO:0000313" key="7">
    <source>
        <dbReference type="EMBL" id="KAF0709495.1"/>
    </source>
</evidence>
<evidence type="ECO:0000259" key="6">
    <source>
        <dbReference type="Pfam" id="PF01490"/>
    </source>
</evidence>
<accession>A0A6A4ZA87</accession>